<dbReference type="Proteomes" id="UP000078454">
    <property type="component" value="Unassembled WGS sequence"/>
</dbReference>
<dbReference type="GO" id="GO:0006754">
    <property type="term" value="P:ATP biosynthetic process"/>
    <property type="evidence" value="ECO:0007669"/>
    <property type="project" value="TreeGrafter"/>
</dbReference>
<dbReference type="InterPro" id="IPR000086">
    <property type="entry name" value="NUDIX_hydrolase_dom"/>
</dbReference>
<dbReference type="AlphaFoldDB" id="A0A198A6E3"/>
<dbReference type="CDD" id="cd03673">
    <property type="entry name" value="NUDIX_Ap6A_hydrolase"/>
    <property type="match status" value="1"/>
</dbReference>
<feature type="domain" description="Nudix hydrolase" evidence="2">
    <location>
        <begin position="5"/>
        <end position="137"/>
    </location>
</feature>
<dbReference type="GO" id="GO:0004081">
    <property type="term" value="F:bis(5'-nucleosyl)-tetraphosphatase (asymmetrical) activity"/>
    <property type="evidence" value="ECO:0007669"/>
    <property type="project" value="TreeGrafter"/>
</dbReference>
<dbReference type="PANTHER" id="PTHR21340:SF0">
    <property type="entry name" value="BIS(5'-NUCLEOSYL)-TETRAPHOSPHATASE [ASYMMETRICAL]"/>
    <property type="match status" value="1"/>
</dbReference>
<keyword evidence="4" id="KW-1185">Reference proteome</keyword>
<dbReference type="InterPro" id="IPR015797">
    <property type="entry name" value="NUDIX_hydrolase-like_dom_sf"/>
</dbReference>
<evidence type="ECO:0000313" key="3">
    <source>
        <dbReference type="EMBL" id="OAS16543.1"/>
    </source>
</evidence>
<dbReference type="EMBL" id="LYPB01000076">
    <property type="protein sequence ID" value="OAS16543.1"/>
    <property type="molecule type" value="Genomic_DNA"/>
</dbReference>
<proteinExistence type="predicted"/>
<dbReference type="PROSITE" id="PS51462">
    <property type="entry name" value="NUDIX"/>
    <property type="match status" value="1"/>
</dbReference>
<dbReference type="SUPFAM" id="SSF55811">
    <property type="entry name" value="Nudix"/>
    <property type="match status" value="1"/>
</dbReference>
<keyword evidence="1 3" id="KW-0378">Hydrolase</keyword>
<evidence type="ECO:0000259" key="2">
    <source>
        <dbReference type="PROSITE" id="PS51462"/>
    </source>
</evidence>
<name>A0A198A6E3_9BACL</name>
<dbReference type="PANTHER" id="PTHR21340">
    <property type="entry name" value="DIADENOSINE 5,5-P1,P4-TETRAPHOSPHATE PYROPHOSPHOHYDROLASE MUTT"/>
    <property type="match status" value="1"/>
</dbReference>
<comment type="caution">
    <text evidence="3">The sequence shown here is derived from an EMBL/GenBank/DDBJ whole genome shotgun (WGS) entry which is preliminary data.</text>
</comment>
<protein>
    <submittedName>
        <fullName evidence="3">NTP pyrophosphohydrolase</fullName>
    </submittedName>
</protein>
<dbReference type="GO" id="GO:0006167">
    <property type="term" value="P:AMP biosynthetic process"/>
    <property type="evidence" value="ECO:0007669"/>
    <property type="project" value="TreeGrafter"/>
</dbReference>
<reference evidence="3 4" key="1">
    <citation type="submission" date="2016-05" db="EMBL/GenBank/DDBJ databases">
        <title>Paenibacillus sp. 1ZS3-15 nov., isolated from the rhizosphere soil.</title>
        <authorList>
            <person name="Zhang X.X."/>
            <person name="Zhang J."/>
        </authorList>
    </citation>
    <scope>NUCLEOTIDE SEQUENCE [LARGE SCALE GENOMIC DNA]</scope>
    <source>
        <strain evidence="3 4">1ZS3-15</strain>
    </source>
</reference>
<sequence>MEPMKKEISAGGVVYRQIGDDFQILLIEDRYRKLAFAKGRMEAGETIEQAALREIKEETNIDGKIIQPLIINYYQFEHTEHGQVEKETHYYLVEALSGELKAQTEEIRGVKWHGAADVWAEHNLNGYENNRGILRMALEILGFLGEEDEMNV</sequence>
<evidence type="ECO:0000313" key="4">
    <source>
        <dbReference type="Proteomes" id="UP000078454"/>
    </source>
</evidence>
<accession>A0A198A6E3</accession>
<dbReference type="STRING" id="1850517.A8708_20495"/>
<dbReference type="Pfam" id="PF00293">
    <property type="entry name" value="NUDIX"/>
    <property type="match status" value="1"/>
</dbReference>
<dbReference type="Gene3D" id="3.90.79.10">
    <property type="entry name" value="Nucleoside Triphosphate Pyrophosphohydrolase"/>
    <property type="match status" value="1"/>
</dbReference>
<dbReference type="InterPro" id="IPR020084">
    <property type="entry name" value="NUDIX_hydrolase_CS"/>
</dbReference>
<dbReference type="PROSITE" id="PS00893">
    <property type="entry name" value="NUDIX_BOX"/>
    <property type="match status" value="1"/>
</dbReference>
<dbReference type="InterPro" id="IPR051325">
    <property type="entry name" value="Nudix_hydrolase_domain"/>
</dbReference>
<organism evidence="3 4">
    <name type="scientific">Paenibacillus oryzisoli</name>
    <dbReference type="NCBI Taxonomy" id="1850517"/>
    <lineage>
        <taxon>Bacteria</taxon>
        <taxon>Bacillati</taxon>
        <taxon>Bacillota</taxon>
        <taxon>Bacilli</taxon>
        <taxon>Bacillales</taxon>
        <taxon>Paenibacillaceae</taxon>
        <taxon>Paenibacillus</taxon>
    </lineage>
</organism>
<evidence type="ECO:0000256" key="1">
    <source>
        <dbReference type="ARBA" id="ARBA00022801"/>
    </source>
</evidence>
<gene>
    <name evidence="3" type="ORF">A8708_20495</name>
</gene>